<dbReference type="Proteomes" id="UP001498398">
    <property type="component" value="Unassembled WGS sequence"/>
</dbReference>
<proteinExistence type="predicted"/>
<name>A0ABR1JED4_9AGAR</name>
<reference evidence="1 2" key="1">
    <citation type="submission" date="2024-01" db="EMBL/GenBank/DDBJ databases">
        <title>A draft genome for the cacao thread blight pathogen Marasmiellus scandens.</title>
        <authorList>
            <person name="Baruah I.K."/>
            <person name="Leung J."/>
            <person name="Bukari Y."/>
            <person name="Amoako-Attah I."/>
            <person name="Meinhardt L.W."/>
            <person name="Bailey B.A."/>
            <person name="Cohen S.P."/>
        </authorList>
    </citation>
    <scope>NUCLEOTIDE SEQUENCE [LARGE SCALE GENOMIC DNA]</scope>
    <source>
        <strain evidence="1 2">GH-19</strain>
    </source>
</reference>
<sequence length="185" mass="20981">MTITELVILDLIPPYTLESSLLAKALATFTAQRSQYSAYPVALYKDTTSSSRFYFITGWHNAAALSLCREHILSEHRIIEDFLTVRGRMYLDMNYDTIPRIGQGILCITKHTVQADEEASEGEETISTGGQRCRVAWMGGGISREENTAFYQFIVYADGSSEEAIRKRNETKSVLMMRRISIPRH</sequence>
<evidence type="ECO:0008006" key="3">
    <source>
        <dbReference type="Google" id="ProtNLM"/>
    </source>
</evidence>
<gene>
    <name evidence="1" type="ORF">VKT23_011033</name>
</gene>
<accession>A0ABR1JED4</accession>
<keyword evidence="2" id="KW-1185">Reference proteome</keyword>
<evidence type="ECO:0000313" key="1">
    <source>
        <dbReference type="EMBL" id="KAK7455162.1"/>
    </source>
</evidence>
<organism evidence="1 2">
    <name type="scientific">Marasmiellus scandens</name>
    <dbReference type="NCBI Taxonomy" id="2682957"/>
    <lineage>
        <taxon>Eukaryota</taxon>
        <taxon>Fungi</taxon>
        <taxon>Dikarya</taxon>
        <taxon>Basidiomycota</taxon>
        <taxon>Agaricomycotina</taxon>
        <taxon>Agaricomycetes</taxon>
        <taxon>Agaricomycetidae</taxon>
        <taxon>Agaricales</taxon>
        <taxon>Marasmiineae</taxon>
        <taxon>Omphalotaceae</taxon>
        <taxon>Marasmiellus</taxon>
    </lineage>
</organism>
<protein>
    <recommendedName>
        <fullName evidence="3">ABM domain-containing protein</fullName>
    </recommendedName>
</protein>
<evidence type="ECO:0000313" key="2">
    <source>
        <dbReference type="Proteomes" id="UP001498398"/>
    </source>
</evidence>
<dbReference type="EMBL" id="JBANRG010000023">
    <property type="protein sequence ID" value="KAK7455162.1"/>
    <property type="molecule type" value="Genomic_DNA"/>
</dbReference>
<comment type="caution">
    <text evidence="1">The sequence shown here is derived from an EMBL/GenBank/DDBJ whole genome shotgun (WGS) entry which is preliminary data.</text>
</comment>